<name>A0A4U1JA42_9BACT</name>
<evidence type="ECO:0000256" key="4">
    <source>
        <dbReference type="ARBA" id="ARBA00022989"/>
    </source>
</evidence>
<feature type="transmembrane region" description="Helical" evidence="6">
    <location>
        <begin position="833"/>
        <end position="857"/>
    </location>
</feature>
<dbReference type="SUPFAM" id="SSF82866">
    <property type="entry name" value="Multidrug efflux transporter AcrB transmembrane domain"/>
    <property type="match status" value="2"/>
</dbReference>
<feature type="transmembrane region" description="Helical" evidence="6">
    <location>
        <begin position="51"/>
        <end position="74"/>
    </location>
</feature>
<feature type="transmembrane region" description="Helical" evidence="6">
    <location>
        <begin position="764"/>
        <end position="782"/>
    </location>
</feature>
<accession>A0A4U1JA42</accession>
<evidence type="ECO:0000256" key="5">
    <source>
        <dbReference type="ARBA" id="ARBA00023136"/>
    </source>
</evidence>
<dbReference type="InterPro" id="IPR050545">
    <property type="entry name" value="Mycobact_MmpL"/>
</dbReference>
<dbReference type="InterPro" id="IPR004869">
    <property type="entry name" value="MMPL_dom"/>
</dbReference>
<proteinExistence type="predicted"/>
<evidence type="ECO:0000313" key="9">
    <source>
        <dbReference type="Proteomes" id="UP000309215"/>
    </source>
</evidence>
<evidence type="ECO:0000259" key="7">
    <source>
        <dbReference type="Pfam" id="PF03176"/>
    </source>
</evidence>
<feature type="transmembrane region" description="Helical" evidence="6">
    <location>
        <begin position="295"/>
        <end position="312"/>
    </location>
</feature>
<keyword evidence="5 6" id="KW-0472">Membrane</keyword>
<sequence>MGVRTRLVCTIGGASTIPSASPRFALSAAPSSRRLPERLFDRLGRLQFERPLVPLLIAAALTVVSVVLALRLTIQTGFESLLPSSRPSVQELNRVAARTAGVSTLFIVLEGGPNTPTTALRQAGDALVPALAAVGAPWVGSVEDGVHEARAFLSPRAGLYAETKDLEGLRDDIEARYAYEVNKATGTLLDESEEPPALDAESIKKRFKLGTEATPDRFPDGYYQSKDGKTLVVAVRSKVIGSDFARGSEALRRIREAVARVNPASFHPEIRYGFGGDLQTGISEFAAINADLTEVGLFGAALLAGVVFLYYLRIRTLFAMLITIGIGVAWTFGATELLIGHLNMATGFLFTIVAGNGINFSIIYMARYLEARRDKVPLAEALDLARRETFRPTLTAAAAAGAAYGSLGVTEFRGFRDFGVIGGIGMLLCWIATYLALPSILTWMERLLPLDREAKGVWGRIQRATQGGLAFGRPFAALAERAPRLLTVLGVAVALAGGAFVVFYVKSDPMEYDLRNLRTDASARAEEIRLSTLAEQITGYVGTDGMAILVDRPEQVEPLREALYAKRDAAPPGEKPFEKVHALQDFVPAAQAEKIPILEEIKQKVLKAHRRGVLPDADWKTIEEVLPPDDLKPFGIQDLPAGLARAFTETDGTRGRIVYISPTEGQTVDDAHYLFRWANAYRRTVLPDGSVILGSGRAVIYADMWAAVIDDIPPAVLLSLLGTVLAVLVAFRRGLPSVYVLAALLVGIGWMALALVVMKVKLNFLNFIALPLTFGIGVDYAVNIVQRYTREGTGGAMAAVRETGGAVVLCSLTTALGYMALVRSNNFAVRSMGVAAVIGEVTCLFAAVIVLPAALVWMDRKRA</sequence>
<evidence type="ECO:0000256" key="3">
    <source>
        <dbReference type="ARBA" id="ARBA00022692"/>
    </source>
</evidence>
<feature type="transmembrane region" description="Helical" evidence="6">
    <location>
        <begin position="685"/>
        <end position="706"/>
    </location>
</feature>
<keyword evidence="2" id="KW-1003">Cell membrane</keyword>
<dbReference type="PANTHER" id="PTHR33406">
    <property type="entry name" value="MEMBRANE PROTEIN MJ1562-RELATED"/>
    <property type="match status" value="1"/>
</dbReference>
<feature type="transmembrane region" description="Helical" evidence="6">
    <location>
        <begin position="712"/>
        <end position="731"/>
    </location>
</feature>
<feature type="transmembrane region" description="Helical" evidence="6">
    <location>
        <begin position="803"/>
        <end position="821"/>
    </location>
</feature>
<dbReference type="EMBL" id="SSMQ01000021">
    <property type="protein sequence ID" value="TKD05283.1"/>
    <property type="molecule type" value="Genomic_DNA"/>
</dbReference>
<comment type="subcellular location">
    <subcellularLocation>
        <location evidence="1">Cell membrane</location>
        <topology evidence="1">Multi-pass membrane protein</topology>
    </subcellularLocation>
</comment>
<feature type="domain" description="Membrane transport protein MMPL" evidence="7">
    <location>
        <begin position="682"/>
        <end position="858"/>
    </location>
</feature>
<feature type="transmembrane region" description="Helical" evidence="6">
    <location>
        <begin position="738"/>
        <end position="758"/>
    </location>
</feature>
<dbReference type="PANTHER" id="PTHR33406:SF13">
    <property type="entry name" value="MEMBRANE PROTEIN YDFJ"/>
    <property type="match status" value="1"/>
</dbReference>
<feature type="transmembrane region" description="Helical" evidence="6">
    <location>
        <begin position="485"/>
        <end position="505"/>
    </location>
</feature>
<keyword evidence="3 6" id="KW-0812">Transmembrane</keyword>
<organism evidence="8 9">
    <name type="scientific">Polyangium fumosum</name>
    <dbReference type="NCBI Taxonomy" id="889272"/>
    <lineage>
        <taxon>Bacteria</taxon>
        <taxon>Pseudomonadati</taxon>
        <taxon>Myxococcota</taxon>
        <taxon>Polyangia</taxon>
        <taxon>Polyangiales</taxon>
        <taxon>Polyangiaceae</taxon>
        <taxon>Polyangium</taxon>
    </lineage>
</organism>
<dbReference type="AlphaFoldDB" id="A0A4U1JA42"/>
<reference evidence="8 9" key="1">
    <citation type="submission" date="2019-04" db="EMBL/GenBank/DDBJ databases">
        <authorList>
            <person name="Li Y."/>
            <person name="Wang J."/>
        </authorList>
    </citation>
    <scope>NUCLEOTIDE SEQUENCE [LARGE SCALE GENOMIC DNA]</scope>
    <source>
        <strain evidence="8 9">DSM 14668</strain>
    </source>
</reference>
<keyword evidence="9" id="KW-1185">Reference proteome</keyword>
<dbReference type="Pfam" id="PF03176">
    <property type="entry name" value="MMPL"/>
    <property type="match status" value="2"/>
</dbReference>
<evidence type="ECO:0000256" key="1">
    <source>
        <dbReference type="ARBA" id="ARBA00004651"/>
    </source>
</evidence>
<evidence type="ECO:0000256" key="2">
    <source>
        <dbReference type="ARBA" id="ARBA00022475"/>
    </source>
</evidence>
<keyword evidence="4 6" id="KW-1133">Transmembrane helix</keyword>
<dbReference type="OrthoDB" id="49344at2"/>
<gene>
    <name evidence="8" type="ORF">E8A74_21015</name>
</gene>
<protein>
    <recommendedName>
        <fullName evidence="7">Membrane transport protein MMPL domain-containing protein</fullName>
    </recommendedName>
</protein>
<comment type="caution">
    <text evidence="8">The sequence shown here is derived from an EMBL/GenBank/DDBJ whole genome shotgun (WGS) entry which is preliminary data.</text>
</comment>
<feature type="transmembrane region" description="Helical" evidence="6">
    <location>
        <begin position="317"/>
        <end position="339"/>
    </location>
</feature>
<evidence type="ECO:0000313" key="8">
    <source>
        <dbReference type="EMBL" id="TKD05283.1"/>
    </source>
</evidence>
<feature type="transmembrane region" description="Helical" evidence="6">
    <location>
        <begin position="418"/>
        <end position="437"/>
    </location>
</feature>
<feature type="domain" description="Membrane transport protein MMPL" evidence="7">
    <location>
        <begin position="82"/>
        <end position="463"/>
    </location>
</feature>
<dbReference type="Proteomes" id="UP000309215">
    <property type="component" value="Unassembled WGS sequence"/>
</dbReference>
<dbReference type="Gene3D" id="1.20.1640.10">
    <property type="entry name" value="Multidrug efflux transporter AcrB transmembrane domain"/>
    <property type="match status" value="2"/>
</dbReference>
<dbReference type="GO" id="GO:0005886">
    <property type="term" value="C:plasma membrane"/>
    <property type="evidence" value="ECO:0007669"/>
    <property type="project" value="UniProtKB-SubCell"/>
</dbReference>
<feature type="transmembrane region" description="Helical" evidence="6">
    <location>
        <begin position="345"/>
        <end position="366"/>
    </location>
</feature>
<evidence type="ECO:0000256" key="6">
    <source>
        <dbReference type="SAM" id="Phobius"/>
    </source>
</evidence>